<accession>A0A8H5PBG8</accession>
<keyword evidence="1" id="KW-1133">Transmembrane helix</keyword>
<dbReference type="RefSeq" id="XP_036534704.1">
    <property type="nucleotide sequence ID" value="XM_036688358.1"/>
</dbReference>
<dbReference type="OrthoDB" id="4356994at2759"/>
<proteinExistence type="predicted"/>
<evidence type="ECO:0000313" key="3">
    <source>
        <dbReference type="Proteomes" id="UP000547976"/>
    </source>
</evidence>
<sequence length="233" mass="25754">MPSIHTEQYLRSHEYFDAGLKRLGFVMGHASIVGAQCFFLAAVYYVTTFNPLASWRCLNNASVKCKDVLAKTFGGPAVTQAAFGRTKKKPDNAHRKLFWSCLKTEREVASELGLEIANAQLIQYENMPSLLPDLEPSWSSPSGIGASSDSSAAQHEQSWMYYLTDISLRIATPGPGSVFVTVHEPGMQKFKVALTYWSAESADARIYLEWIGRLESPPLETGHETGVLAMDDI</sequence>
<evidence type="ECO:0000256" key="1">
    <source>
        <dbReference type="SAM" id="Phobius"/>
    </source>
</evidence>
<keyword evidence="3" id="KW-1185">Reference proteome</keyword>
<dbReference type="PANTHER" id="PTHR47785">
    <property type="entry name" value="ZN(II)2CYS6 TRANSCRIPTION FACTOR (EUROFUNG)-RELATED-RELATED"/>
    <property type="match status" value="1"/>
</dbReference>
<dbReference type="PANTHER" id="PTHR47785:SF5">
    <property type="entry name" value="ZN(II)2CYS6 TRANSCRIPTION FACTOR (EUROFUNG)"/>
    <property type="match status" value="1"/>
</dbReference>
<keyword evidence="1" id="KW-0812">Transmembrane</keyword>
<name>A0A8H5PBG8_GIBSU</name>
<evidence type="ECO:0000313" key="2">
    <source>
        <dbReference type="EMBL" id="KAF5593503.1"/>
    </source>
</evidence>
<dbReference type="GeneID" id="59323076"/>
<gene>
    <name evidence="2" type="ORF">FSUBG_9805</name>
</gene>
<protein>
    <submittedName>
        <fullName evidence="2">Uncharacterized protein</fullName>
    </submittedName>
</protein>
<organism evidence="2 3">
    <name type="scientific">Gibberella subglutinans</name>
    <name type="common">Fusarium subglutinans</name>
    <dbReference type="NCBI Taxonomy" id="42677"/>
    <lineage>
        <taxon>Eukaryota</taxon>
        <taxon>Fungi</taxon>
        <taxon>Dikarya</taxon>
        <taxon>Ascomycota</taxon>
        <taxon>Pezizomycotina</taxon>
        <taxon>Sordariomycetes</taxon>
        <taxon>Hypocreomycetidae</taxon>
        <taxon>Hypocreales</taxon>
        <taxon>Nectriaceae</taxon>
        <taxon>Fusarium</taxon>
        <taxon>Fusarium fujikuroi species complex</taxon>
    </lineage>
</organism>
<dbReference type="Proteomes" id="UP000547976">
    <property type="component" value="Unassembled WGS sequence"/>
</dbReference>
<keyword evidence="1" id="KW-0472">Membrane</keyword>
<dbReference type="EMBL" id="JAAOAV010000157">
    <property type="protein sequence ID" value="KAF5593503.1"/>
    <property type="molecule type" value="Genomic_DNA"/>
</dbReference>
<dbReference type="InterPro" id="IPR053181">
    <property type="entry name" value="EcdB-like_regulator"/>
</dbReference>
<feature type="transmembrane region" description="Helical" evidence="1">
    <location>
        <begin position="23"/>
        <end position="46"/>
    </location>
</feature>
<reference evidence="2 3" key="1">
    <citation type="submission" date="2020-05" db="EMBL/GenBank/DDBJ databases">
        <title>Identification and distribution of gene clusters putatively required for synthesis of sphingolipid metabolism inhibitors in phylogenetically diverse species of the filamentous fungus Fusarium.</title>
        <authorList>
            <person name="Kim H.-S."/>
            <person name="Busman M."/>
            <person name="Brown D.W."/>
            <person name="Divon H."/>
            <person name="Uhlig S."/>
            <person name="Proctor R.H."/>
        </authorList>
    </citation>
    <scope>NUCLEOTIDE SEQUENCE [LARGE SCALE GENOMIC DNA]</scope>
    <source>
        <strain evidence="2 3">NRRL 66333</strain>
    </source>
</reference>
<comment type="caution">
    <text evidence="2">The sequence shown here is derived from an EMBL/GenBank/DDBJ whole genome shotgun (WGS) entry which is preliminary data.</text>
</comment>
<dbReference type="AlphaFoldDB" id="A0A8H5PBG8"/>